<proteinExistence type="predicted"/>
<dbReference type="EMBL" id="MTQA01000333">
    <property type="protein sequence ID" value="PNP60898.1"/>
    <property type="molecule type" value="Genomic_DNA"/>
</dbReference>
<evidence type="ECO:0000313" key="2">
    <source>
        <dbReference type="Proteomes" id="UP000236664"/>
    </source>
</evidence>
<accession>A0A2K0USY8</accession>
<name>A0A2K0USY8_GIBNY</name>
<keyword evidence="2" id="KW-1185">Reference proteome</keyword>
<protein>
    <submittedName>
        <fullName evidence="1">Uncharacterized protein</fullName>
    </submittedName>
</protein>
<organism evidence="1 2">
    <name type="scientific">Gibberella nygamai</name>
    <name type="common">Bean root rot disease fungus</name>
    <name type="synonym">Fusarium nygamai</name>
    <dbReference type="NCBI Taxonomy" id="42673"/>
    <lineage>
        <taxon>Eukaryota</taxon>
        <taxon>Fungi</taxon>
        <taxon>Dikarya</taxon>
        <taxon>Ascomycota</taxon>
        <taxon>Pezizomycotina</taxon>
        <taxon>Sordariomycetes</taxon>
        <taxon>Hypocreomycetidae</taxon>
        <taxon>Hypocreales</taxon>
        <taxon>Nectriaceae</taxon>
        <taxon>Fusarium</taxon>
        <taxon>Fusarium fujikuroi species complex</taxon>
    </lineage>
</organism>
<comment type="caution">
    <text evidence="1">The sequence shown here is derived from an EMBL/GenBank/DDBJ whole genome shotgun (WGS) entry which is preliminary data.</text>
</comment>
<sequence>MASATYTQNFITVDADPSVGTIYLDFPEGDNLENAQAKDTPVTGKSTLAIVKYAAGSQPLAFNLMKPIVFNPLAAIKITGTQLQVFILFKGR</sequence>
<dbReference type="OrthoDB" id="5093211at2759"/>
<dbReference type="Proteomes" id="UP000236664">
    <property type="component" value="Unassembled WGS sequence"/>
</dbReference>
<gene>
    <name evidence="1" type="ORF">FNYG_14374</name>
</gene>
<evidence type="ECO:0000313" key="1">
    <source>
        <dbReference type="EMBL" id="PNP60898.1"/>
    </source>
</evidence>
<dbReference type="AlphaFoldDB" id="A0A2K0USY8"/>
<reference evidence="1 2" key="1">
    <citation type="submission" date="2017-06" db="EMBL/GenBank/DDBJ databases">
        <title>Genome of Fusarium nygamai isolate CS10214.</title>
        <authorList>
            <person name="Gardiner D.M."/>
            <person name="Obanor F."/>
            <person name="Kazan K."/>
        </authorList>
    </citation>
    <scope>NUCLEOTIDE SEQUENCE [LARGE SCALE GENOMIC DNA]</scope>
    <source>
        <strain evidence="1 2">CS10214</strain>
    </source>
</reference>